<feature type="transmembrane region" description="Helical" evidence="5">
    <location>
        <begin position="341"/>
        <end position="360"/>
    </location>
</feature>
<dbReference type="PANTHER" id="PTHR37422:SF23">
    <property type="entry name" value="TEICHURONIC ACID BIOSYNTHESIS PROTEIN TUAE"/>
    <property type="match status" value="1"/>
</dbReference>
<dbReference type="InterPro" id="IPR007016">
    <property type="entry name" value="O-antigen_ligase-rel_domated"/>
</dbReference>
<evidence type="ECO:0000256" key="5">
    <source>
        <dbReference type="SAM" id="Phobius"/>
    </source>
</evidence>
<feature type="transmembrane region" description="Helical" evidence="5">
    <location>
        <begin position="68"/>
        <end position="87"/>
    </location>
</feature>
<dbReference type="EMBL" id="JWJD01000002">
    <property type="protein sequence ID" value="KIH76908.1"/>
    <property type="molecule type" value="Genomic_DNA"/>
</dbReference>
<evidence type="ECO:0000313" key="7">
    <source>
        <dbReference type="EMBL" id="KIH76908.1"/>
    </source>
</evidence>
<evidence type="ECO:0000313" key="8">
    <source>
        <dbReference type="Proteomes" id="UP000035068"/>
    </source>
</evidence>
<sequence length="519" mass="58736">MHLETARCRPFEFMVDMVCILGVFSAIFGLFQYFWFWQFGPETQMLIPYVLLSTTNARITGMYGQPNLFALFLILVLLACSYRYIHADVQASRLVSRHGWLRLIPVALIAFVFFQTGSRNGMLSLSLIGCLVAYFVLKGRYLSNFRQMVGRLLPLLGGLLVGYGLYRLMALDGGATRSMVSAGGDVSIDTRFVLWYSSLLMGLEHPWAGVGFGNFNYFLADTQVVAQEKIRLLYEARSYTNWSHNEYLQMLAEGGIPAFLLFTGLALWILKRLIYGVVKEGRGDDPAYVYSHLMLLPFFFMAFFSWPFRFAPLLALFAVFLGCALAHGPTVTWSPSRATRVTFQGVALCALALTIFLATLEAKAAALRDALREGQTVEESFTDFQQLAYNPQTRYVTLTRILPQLTQQVLESQDKTQALRLIPFAEDLAEMERAYWQWLLLSRLYFLVGLLDEARAAAEMSIHQQPVHEPAWQFLHYIDMTRAARATGRPIESFFPGAVPADHLFLENDHGGNRTAQPE</sequence>
<gene>
    <name evidence="7" type="ORF">GFER_07400</name>
</gene>
<feature type="transmembrane region" description="Helical" evidence="5">
    <location>
        <begin position="287"/>
        <end position="304"/>
    </location>
</feature>
<keyword evidence="4 5" id="KW-0472">Membrane</keyword>
<feature type="transmembrane region" description="Helical" evidence="5">
    <location>
        <begin position="121"/>
        <end position="137"/>
    </location>
</feature>
<evidence type="ECO:0000256" key="3">
    <source>
        <dbReference type="ARBA" id="ARBA00022989"/>
    </source>
</evidence>
<dbReference type="InterPro" id="IPR051533">
    <property type="entry name" value="WaaL-like"/>
</dbReference>
<dbReference type="Proteomes" id="UP000035068">
    <property type="component" value="Unassembled WGS sequence"/>
</dbReference>
<proteinExistence type="predicted"/>
<comment type="caution">
    <text evidence="7">The sequence shown here is derived from an EMBL/GenBank/DDBJ whole genome shotgun (WGS) entry which is preliminary data.</text>
</comment>
<comment type="subcellular location">
    <subcellularLocation>
        <location evidence="1">Membrane</location>
        <topology evidence="1">Multi-pass membrane protein</topology>
    </subcellularLocation>
</comment>
<feature type="transmembrane region" description="Helical" evidence="5">
    <location>
        <begin position="310"/>
        <end position="329"/>
    </location>
</feature>
<accession>A0A0C2EE72</accession>
<feature type="transmembrane region" description="Helical" evidence="5">
    <location>
        <begin position="99"/>
        <end position="115"/>
    </location>
</feature>
<evidence type="ECO:0000256" key="1">
    <source>
        <dbReference type="ARBA" id="ARBA00004141"/>
    </source>
</evidence>
<dbReference type="GO" id="GO:0016020">
    <property type="term" value="C:membrane"/>
    <property type="evidence" value="ECO:0007669"/>
    <property type="project" value="UniProtKB-SubCell"/>
</dbReference>
<protein>
    <recommendedName>
        <fullName evidence="6">O-antigen ligase-related domain-containing protein</fullName>
    </recommendedName>
</protein>
<evidence type="ECO:0000256" key="2">
    <source>
        <dbReference type="ARBA" id="ARBA00022692"/>
    </source>
</evidence>
<evidence type="ECO:0000259" key="6">
    <source>
        <dbReference type="Pfam" id="PF04932"/>
    </source>
</evidence>
<name>A0A0C2EE72_9BACT</name>
<dbReference type="PANTHER" id="PTHR37422">
    <property type="entry name" value="TEICHURONIC ACID BIOSYNTHESIS PROTEIN TUAE"/>
    <property type="match status" value="1"/>
</dbReference>
<keyword evidence="2 5" id="KW-0812">Transmembrane</keyword>
<feature type="transmembrane region" description="Helical" evidence="5">
    <location>
        <begin position="149"/>
        <end position="169"/>
    </location>
</feature>
<keyword evidence="8" id="KW-1185">Reference proteome</keyword>
<dbReference type="AlphaFoldDB" id="A0A0C2EE72"/>
<dbReference type="Pfam" id="PF04932">
    <property type="entry name" value="Wzy_C"/>
    <property type="match status" value="1"/>
</dbReference>
<keyword evidence="3 5" id="KW-1133">Transmembrane helix</keyword>
<feature type="transmembrane region" description="Helical" evidence="5">
    <location>
        <begin position="256"/>
        <end position="275"/>
    </location>
</feature>
<reference evidence="7 8" key="1">
    <citation type="submission" date="2014-12" db="EMBL/GenBank/DDBJ databases">
        <title>Genomes of Geoalkalibacter ferrihydriticus and Geoalkalibacter subterraneus, two haloalkaliphilic metal-reducing members of the Geobacteraceae.</title>
        <authorList>
            <person name="Badalamenti J.P."/>
            <person name="Torres C.I."/>
            <person name="Krajmalnik-Brown R."/>
            <person name="Bond D.R."/>
        </authorList>
    </citation>
    <scope>NUCLEOTIDE SEQUENCE [LARGE SCALE GENOMIC DNA]</scope>
    <source>
        <strain evidence="7 8">DSM 17813</strain>
    </source>
</reference>
<evidence type="ECO:0000256" key="4">
    <source>
        <dbReference type="ARBA" id="ARBA00023136"/>
    </source>
</evidence>
<feature type="transmembrane region" description="Helical" evidence="5">
    <location>
        <begin position="12"/>
        <end position="36"/>
    </location>
</feature>
<feature type="domain" description="O-antigen ligase-related" evidence="6">
    <location>
        <begin position="106"/>
        <end position="262"/>
    </location>
</feature>
<organism evidence="7 8">
    <name type="scientific">Geoalkalibacter ferrihydriticus DSM 17813</name>
    <dbReference type="NCBI Taxonomy" id="1121915"/>
    <lineage>
        <taxon>Bacteria</taxon>
        <taxon>Pseudomonadati</taxon>
        <taxon>Thermodesulfobacteriota</taxon>
        <taxon>Desulfuromonadia</taxon>
        <taxon>Desulfuromonadales</taxon>
        <taxon>Geoalkalibacteraceae</taxon>
        <taxon>Geoalkalibacter</taxon>
    </lineage>
</organism>